<proteinExistence type="predicted"/>
<dbReference type="AlphaFoldDB" id="A0A8J6XIZ3"/>
<evidence type="ECO:0000256" key="1">
    <source>
        <dbReference type="SAM" id="SignalP"/>
    </source>
</evidence>
<comment type="caution">
    <text evidence="2">The sequence shown here is derived from an EMBL/GenBank/DDBJ whole genome shotgun (WGS) entry which is preliminary data.</text>
</comment>
<evidence type="ECO:0000313" key="2">
    <source>
        <dbReference type="EMBL" id="MBD2772324.1"/>
    </source>
</evidence>
<dbReference type="InterPro" id="IPR021256">
    <property type="entry name" value="DUF2808"/>
</dbReference>
<gene>
    <name evidence="2" type="ORF">ICL16_09615</name>
</gene>
<protein>
    <submittedName>
        <fullName evidence="2">DUF2808 domain-containing protein</fullName>
    </submittedName>
</protein>
<feature type="chain" id="PRO_5035218202" evidence="1">
    <location>
        <begin position="26"/>
        <end position="160"/>
    </location>
</feature>
<dbReference type="Pfam" id="PF10989">
    <property type="entry name" value="DUF2808"/>
    <property type="match status" value="1"/>
</dbReference>
<name>A0A8J6XIZ3_9CYAN</name>
<feature type="signal peptide" evidence="1">
    <location>
        <begin position="1"/>
        <end position="25"/>
    </location>
</feature>
<sequence length="160" mass="17723">MKKTLIYTALAIATAILIPTNYASANLDDSTAIHIDGNVQFPPNRWRTVRHSFRVHIPKNGKVVNQLIIKVPSSVTVSNNIKNIDVEDENEQKISTNASVDGKTVRLAFPKPVAPNSVLHIDLNNVQRRNVGNGHVYRFSAKVVGSEAEIPIGVAWFRVY</sequence>
<organism evidence="2 3">
    <name type="scientific">Iningainema tapete BLCC-T55</name>
    <dbReference type="NCBI Taxonomy" id="2748662"/>
    <lineage>
        <taxon>Bacteria</taxon>
        <taxon>Bacillati</taxon>
        <taxon>Cyanobacteriota</taxon>
        <taxon>Cyanophyceae</taxon>
        <taxon>Nostocales</taxon>
        <taxon>Scytonemataceae</taxon>
        <taxon>Iningainema tapete</taxon>
    </lineage>
</organism>
<evidence type="ECO:0000313" key="3">
    <source>
        <dbReference type="Proteomes" id="UP000629098"/>
    </source>
</evidence>
<dbReference type="EMBL" id="JACXAE010000037">
    <property type="protein sequence ID" value="MBD2772324.1"/>
    <property type="molecule type" value="Genomic_DNA"/>
</dbReference>
<keyword evidence="1" id="KW-0732">Signal</keyword>
<dbReference type="Proteomes" id="UP000629098">
    <property type="component" value="Unassembled WGS sequence"/>
</dbReference>
<keyword evidence="3" id="KW-1185">Reference proteome</keyword>
<accession>A0A8J6XIZ3</accession>
<dbReference type="RefSeq" id="WP_190826750.1">
    <property type="nucleotide sequence ID" value="NZ_CAWPPI010000037.1"/>
</dbReference>
<reference evidence="2" key="1">
    <citation type="submission" date="2020-09" db="EMBL/GenBank/DDBJ databases">
        <title>Iningainema tapete sp. nov. (Scytonemataceae, Cyanobacteria) from greenhouses in central Florida (USA) produces two types of nodularin with biosynthetic potential for microcystin-LR and anabaenopeptins.</title>
        <authorList>
            <person name="Berthold D.E."/>
            <person name="Lefler F.W."/>
            <person name="Huang I.-S."/>
            <person name="Abdulla H."/>
            <person name="Zimba P.V."/>
            <person name="Laughinghouse H.D. IV."/>
        </authorList>
    </citation>
    <scope>NUCLEOTIDE SEQUENCE</scope>
    <source>
        <strain evidence="2">BLCCT55</strain>
    </source>
</reference>